<accession>A0A5B9QAD5</accession>
<sequence>MADSRDLEETDVFLSEDEFAHRFFAPKEPALQYSFGAASHVGEVRPNNEDHFAVIQRRRSSELVMSNLKINSNSFSTDSSFAAIVADGMGGERFGEFASRVALETMFDLANHATSWVMRFTDFEAQQIRQRVRAYVDQLQSTMREYIQSDPALAGMGTTWTSALCLSHDVLIVHIGDSRAYTLRQKELRQITHDETVAQAFVDAGKAPQSVKQFRHLLLNHFGGDKQQVSAQIYHVRVEPGDRLLLCTDGLTDMIPDDHISRTLQSHADPQEATDELVKQALLNGGKDNVTVVVAAVK</sequence>
<dbReference type="InterPro" id="IPR001932">
    <property type="entry name" value="PPM-type_phosphatase-like_dom"/>
</dbReference>
<protein>
    <submittedName>
        <fullName evidence="2">Serine/threonine phosphatase stp</fullName>
        <ecNumber evidence="2">3.1.3.16</ecNumber>
    </submittedName>
</protein>
<evidence type="ECO:0000259" key="1">
    <source>
        <dbReference type="PROSITE" id="PS51746"/>
    </source>
</evidence>
<feature type="domain" description="PPM-type phosphatase" evidence="1">
    <location>
        <begin position="34"/>
        <end position="297"/>
    </location>
</feature>
<dbReference type="Pfam" id="PF13672">
    <property type="entry name" value="PP2C_2"/>
    <property type="match status" value="1"/>
</dbReference>
<evidence type="ECO:0000313" key="3">
    <source>
        <dbReference type="Proteomes" id="UP000323917"/>
    </source>
</evidence>
<dbReference type="InterPro" id="IPR036457">
    <property type="entry name" value="PPM-type-like_dom_sf"/>
</dbReference>
<dbReference type="RefSeq" id="WP_148074372.1">
    <property type="nucleotide sequence ID" value="NZ_CP042913.1"/>
</dbReference>
<proteinExistence type="predicted"/>
<dbReference type="OrthoDB" id="9801841at2"/>
<dbReference type="AlphaFoldDB" id="A0A5B9QAD5"/>
<organism evidence="2 3">
    <name type="scientific">Bythopirellula goksoeyrii</name>
    <dbReference type="NCBI Taxonomy" id="1400387"/>
    <lineage>
        <taxon>Bacteria</taxon>
        <taxon>Pseudomonadati</taxon>
        <taxon>Planctomycetota</taxon>
        <taxon>Planctomycetia</taxon>
        <taxon>Pirellulales</taxon>
        <taxon>Lacipirellulaceae</taxon>
        <taxon>Bythopirellula</taxon>
    </lineage>
</organism>
<dbReference type="PROSITE" id="PS51746">
    <property type="entry name" value="PPM_2"/>
    <property type="match status" value="1"/>
</dbReference>
<dbReference type="KEGG" id="bgok:Pr1d_32450"/>
<keyword evidence="3" id="KW-1185">Reference proteome</keyword>
<reference evidence="2 3" key="1">
    <citation type="submission" date="2019-08" db="EMBL/GenBank/DDBJ databases">
        <title>Deep-cultivation of Planctomycetes and their phenomic and genomic characterization uncovers novel biology.</title>
        <authorList>
            <person name="Wiegand S."/>
            <person name="Jogler M."/>
            <person name="Boedeker C."/>
            <person name="Pinto D."/>
            <person name="Vollmers J."/>
            <person name="Rivas-Marin E."/>
            <person name="Kohn T."/>
            <person name="Peeters S.H."/>
            <person name="Heuer A."/>
            <person name="Rast P."/>
            <person name="Oberbeckmann S."/>
            <person name="Bunk B."/>
            <person name="Jeske O."/>
            <person name="Meyerdierks A."/>
            <person name="Storesund J.E."/>
            <person name="Kallscheuer N."/>
            <person name="Luecker S."/>
            <person name="Lage O.M."/>
            <person name="Pohl T."/>
            <person name="Merkel B.J."/>
            <person name="Hornburger P."/>
            <person name="Mueller R.-W."/>
            <person name="Bruemmer F."/>
            <person name="Labrenz M."/>
            <person name="Spormann A.M."/>
            <person name="Op den Camp H."/>
            <person name="Overmann J."/>
            <person name="Amann R."/>
            <person name="Jetten M.S.M."/>
            <person name="Mascher T."/>
            <person name="Medema M.H."/>
            <person name="Devos D.P."/>
            <person name="Kaster A.-K."/>
            <person name="Ovreas L."/>
            <person name="Rohde M."/>
            <person name="Galperin M.Y."/>
            <person name="Jogler C."/>
        </authorList>
    </citation>
    <scope>NUCLEOTIDE SEQUENCE [LARGE SCALE GENOMIC DNA]</scope>
    <source>
        <strain evidence="2 3">Pr1d</strain>
    </source>
</reference>
<dbReference type="SMART" id="SM00332">
    <property type="entry name" value="PP2Cc"/>
    <property type="match status" value="1"/>
</dbReference>
<keyword evidence="2" id="KW-0378">Hydrolase</keyword>
<dbReference type="InterPro" id="IPR015655">
    <property type="entry name" value="PP2C"/>
</dbReference>
<dbReference type="Proteomes" id="UP000323917">
    <property type="component" value="Chromosome"/>
</dbReference>
<dbReference type="CDD" id="cd00143">
    <property type="entry name" value="PP2Cc"/>
    <property type="match status" value="1"/>
</dbReference>
<dbReference type="EMBL" id="CP042913">
    <property type="protein sequence ID" value="QEG35937.1"/>
    <property type="molecule type" value="Genomic_DNA"/>
</dbReference>
<dbReference type="PANTHER" id="PTHR47992">
    <property type="entry name" value="PROTEIN PHOSPHATASE"/>
    <property type="match status" value="1"/>
</dbReference>
<evidence type="ECO:0000313" key="2">
    <source>
        <dbReference type="EMBL" id="QEG35937.1"/>
    </source>
</evidence>
<dbReference type="SMART" id="SM00331">
    <property type="entry name" value="PP2C_SIG"/>
    <property type="match status" value="1"/>
</dbReference>
<dbReference type="Gene3D" id="3.60.40.10">
    <property type="entry name" value="PPM-type phosphatase domain"/>
    <property type="match status" value="1"/>
</dbReference>
<dbReference type="SUPFAM" id="SSF81606">
    <property type="entry name" value="PP2C-like"/>
    <property type="match status" value="1"/>
</dbReference>
<gene>
    <name evidence="2" type="primary">stp_2</name>
    <name evidence="2" type="ORF">Pr1d_32450</name>
</gene>
<dbReference type="GO" id="GO:0004722">
    <property type="term" value="F:protein serine/threonine phosphatase activity"/>
    <property type="evidence" value="ECO:0007669"/>
    <property type="project" value="UniProtKB-EC"/>
</dbReference>
<name>A0A5B9QAD5_9BACT</name>
<dbReference type="EC" id="3.1.3.16" evidence="2"/>